<evidence type="ECO:0000256" key="2">
    <source>
        <dbReference type="ARBA" id="ARBA00022980"/>
    </source>
</evidence>
<dbReference type="AlphaFoldDB" id="A0A5C4XPF5"/>
<dbReference type="Gene3D" id="3.40.1370.10">
    <property type="match status" value="1"/>
</dbReference>
<dbReference type="PANTHER" id="PTHR10746">
    <property type="entry name" value="50S RIBOSOMAL PROTEIN L4"/>
    <property type="match status" value="1"/>
</dbReference>
<dbReference type="EMBL" id="VDMN01000001">
    <property type="protein sequence ID" value="TNM65119.1"/>
    <property type="molecule type" value="Genomic_DNA"/>
</dbReference>
<evidence type="ECO:0000313" key="8">
    <source>
        <dbReference type="Proteomes" id="UP000311605"/>
    </source>
</evidence>
<evidence type="ECO:0000313" key="7">
    <source>
        <dbReference type="EMBL" id="TNM65119.1"/>
    </source>
</evidence>
<dbReference type="GO" id="GO:1990904">
    <property type="term" value="C:ribonucleoprotein complex"/>
    <property type="evidence" value="ECO:0007669"/>
    <property type="project" value="UniProtKB-KW"/>
</dbReference>
<keyword evidence="5" id="KW-0694">RNA-binding</keyword>
<dbReference type="InterPro" id="IPR002136">
    <property type="entry name" value="Ribosomal_uL4"/>
</dbReference>
<feature type="compositionally biased region" description="Basic residues" evidence="6">
    <location>
        <begin position="64"/>
        <end position="77"/>
    </location>
</feature>
<keyword evidence="5" id="KW-0699">rRNA-binding</keyword>
<comment type="subunit">
    <text evidence="5">Part of the 50S ribosomal subunit.</text>
</comment>
<evidence type="ECO:0000256" key="3">
    <source>
        <dbReference type="ARBA" id="ARBA00023274"/>
    </source>
</evidence>
<dbReference type="GO" id="GO:0019843">
    <property type="term" value="F:rRNA binding"/>
    <property type="evidence" value="ECO:0007669"/>
    <property type="project" value="UniProtKB-UniRule"/>
</dbReference>
<comment type="function">
    <text evidence="5">One of the primary rRNA binding proteins, this protein initially binds near the 5'-end of the 23S rRNA. It is important during the early stages of 50S assembly. It makes multiple contacts with different domains of the 23S rRNA in the assembled 50S subunit and ribosome.</text>
</comment>
<dbReference type="RefSeq" id="WP_139672216.1">
    <property type="nucleotide sequence ID" value="NZ_VDMN01000001.1"/>
</dbReference>
<feature type="region of interest" description="Disordered" evidence="6">
    <location>
        <begin position="64"/>
        <end position="95"/>
    </location>
</feature>
<keyword evidence="8" id="KW-1185">Reference proteome</keyword>
<name>A0A5C4XPF5_9HYPH</name>
<proteinExistence type="inferred from homology"/>
<dbReference type="NCBIfam" id="TIGR03953">
    <property type="entry name" value="rplD_bact"/>
    <property type="match status" value="1"/>
</dbReference>
<dbReference type="OrthoDB" id="9803201at2"/>
<comment type="similarity">
    <text evidence="1 5">Belongs to the universal ribosomal protein uL4 family.</text>
</comment>
<dbReference type="InterPro" id="IPR013005">
    <property type="entry name" value="Ribosomal_uL4-like"/>
</dbReference>
<evidence type="ECO:0000256" key="6">
    <source>
        <dbReference type="SAM" id="MobiDB-lite"/>
    </source>
</evidence>
<dbReference type="SUPFAM" id="SSF52166">
    <property type="entry name" value="Ribosomal protein L4"/>
    <property type="match status" value="1"/>
</dbReference>
<evidence type="ECO:0000256" key="1">
    <source>
        <dbReference type="ARBA" id="ARBA00010528"/>
    </source>
</evidence>
<dbReference type="HAMAP" id="MF_01328_B">
    <property type="entry name" value="Ribosomal_uL4_B"/>
    <property type="match status" value="1"/>
</dbReference>
<comment type="caution">
    <text evidence="7">The sequence shown here is derived from an EMBL/GenBank/DDBJ whole genome shotgun (WGS) entry which is preliminary data.</text>
</comment>
<dbReference type="InterPro" id="IPR023574">
    <property type="entry name" value="Ribosomal_uL4_dom_sf"/>
</dbReference>
<dbReference type="GO" id="GO:0006412">
    <property type="term" value="P:translation"/>
    <property type="evidence" value="ECO:0007669"/>
    <property type="project" value="UniProtKB-UniRule"/>
</dbReference>
<dbReference type="Pfam" id="PF00573">
    <property type="entry name" value="Ribosomal_L4"/>
    <property type="match status" value="1"/>
</dbReference>
<dbReference type="PANTHER" id="PTHR10746:SF6">
    <property type="entry name" value="LARGE RIBOSOMAL SUBUNIT PROTEIN UL4M"/>
    <property type="match status" value="1"/>
</dbReference>
<dbReference type="GO" id="GO:0005840">
    <property type="term" value="C:ribosome"/>
    <property type="evidence" value="ECO:0007669"/>
    <property type="project" value="UniProtKB-KW"/>
</dbReference>
<dbReference type="GO" id="GO:0003735">
    <property type="term" value="F:structural constituent of ribosome"/>
    <property type="evidence" value="ECO:0007669"/>
    <property type="project" value="InterPro"/>
</dbReference>
<comment type="function">
    <text evidence="5">Forms part of the polypeptide exit tunnel.</text>
</comment>
<keyword evidence="3 5" id="KW-0687">Ribonucleoprotein</keyword>
<reference evidence="7 8" key="1">
    <citation type="submission" date="2019-06" db="EMBL/GenBank/DDBJ databases">
        <title>The draft genome of Rhizobium smilacinae PTYR-5.</title>
        <authorList>
            <person name="Liu L."/>
            <person name="Li L."/>
            <person name="Zhang X."/>
        </authorList>
    </citation>
    <scope>NUCLEOTIDE SEQUENCE [LARGE SCALE GENOMIC DNA]</scope>
    <source>
        <strain evidence="7 8">PTYR-5</strain>
    </source>
</reference>
<accession>A0A5C4XPF5</accession>
<sequence length="206" mass="22360">MEFNVKTLEGKDAGKVSLSDAIFGLDPREDILARMVRYQLAKKQQGSHQTLTRAEVSRTGAKMFKQKGTGRARHHSARAPQFRGGGKAHGPVSRSHAFDLPKKVRALALRHALSAKLKSEDLIVIDDLVATEAKTKALVGTFASLGLTNALVIGGAELDSNFKLAAQNIPNIDVLPVQGINVYDILRRGKLVLSKAAVEALEERFK</sequence>
<dbReference type="Proteomes" id="UP000311605">
    <property type="component" value="Unassembled WGS sequence"/>
</dbReference>
<keyword evidence="2 5" id="KW-0689">Ribosomal protein</keyword>
<evidence type="ECO:0000256" key="5">
    <source>
        <dbReference type="HAMAP-Rule" id="MF_01328"/>
    </source>
</evidence>
<protein>
    <recommendedName>
        <fullName evidence="4 5">Large ribosomal subunit protein uL4</fullName>
    </recommendedName>
</protein>
<gene>
    <name evidence="5 7" type="primary">rplD</name>
    <name evidence="7" type="ORF">FHP24_02165</name>
</gene>
<organism evidence="7 8">
    <name type="scientific">Aliirhizobium smilacinae</name>
    <dbReference type="NCBI Taxonomy" id="1395944"/>
    <lineage>
        <taxon>Bacteria</taxon>
        <taxon>Pseudomonadati</taxon>
        <taxon>Pseudomonadota</taxon>
        <taxon>Alphaproteobacteria</taxon>
        <taxon>Hyphomicrobiales</taxon>
        <taxon>Rhizobiaceae</taxon>
        <taxon>Aliirhizobium</taxon>
    </lineage>
</organism>
<evidence type="ECO:0000256" key="4">
    <source>
        <dbReference type="ARBA" id="ARBA00035244"/>
    </source>
</evidence>